<dbReference type="Proteomes" id="UP000262882">
    <property type="component" value="Unassembled WGS sequence"/>
</dbReference>
<organism evidence="1 2">
    <name type="scientific">Actinomadura spongiicola</name>
    <dbReference type="NCBI Taxonomy" id="2303421"/>
    <lineage>
        <taxon>Bacteria</taxon>
        <taxon>Bacillati</taxon>
        <taxon>Actinomycetota</taxon>
        <taxon>Actinomycetes</taxon>
        <taxon>Streptosporangiales</taxon>
        <taxon>Thermomonosporaceae</taxon>
        <taxon>Actinomadura</taxon>
    </lineage>
</organism>
<dbReference type="RefSeq" id="WP_117400814.1">
    <property type="nucleotide sequence ID" value="NZ_QVNQ01000005.1"/>
</dbReference>
<proteinExistence type="predicted"/>
<dbReference type="AlphaFoldDB" id="A0A372GFJ5"/>
<accession>A0A372GFJ5</accession>
<dbReference type="EMBL" id="QVNQ01000005">
    <property type="protein sequence ID" value="RFS84127.1"/>
    <property type="molecule type" value="Genomic_DNA"/>
</dbReference>
<evidence type="ECO:0000313" key="1">
    <source>
        <dbReference type="EMBL" id="RFS84127.1"/>
    </source>
</evidence>
<name>A0A372GFJ5_9ACTN</name>
<comment type="caution">
    <text evidence="1">The sequence shown here is derived from an EMBL/GenBank/DDBJ whole genome shotgun (WGS) entry which is preliminary data.</text>
</comment>
<protein>
    <submittedName>
        <fullName evidence="1">Uncharacterized protein</fullName>
    </submittedName>
</protein>
<gene>
    <name evidence="1" type="ORF">D0T12_18380</name>
</gene>
<sequence length="69" mass="7710">MTEFFVIITISIPVNNGTGAMHSTLTRTLRVSTGTTRSAIFEHVFKSMPRQLQSGNVMFFSAEPNRIPH</sequence>
<reference evidence="1 2" key="1">
    <citation type="submission" date="2018-08" db="EMBL/GenBank/DDBJ databases">
        <title>Actinomadura spongicola sp. nov., isolated from marine sponge Leucetta chagosensis.</title>
        <authorList>
            <person name="Li L."/>
            <person name="Lin H.W."/>
        </authorList>
    </citation>
    <scope>NUCLEOTIDE SEQUENCE [LARGE SCALE GENOMIC DNA]</scope>
    <source>
        <strain evidence="1 2">LHW52907</strain>
    </source>
</reference>
<keyword evidence="2" id="KW-1185">Reference proteome</keyword>
<evidence type="ECO:0000313" key="2">
    <source>
        <dbReference type="Proteomes" id="UP000262882"/>
    </source>
</evidence>
<dbReference type="OrthoDB" id="3481170at2"/>